<evidence type="ECO:0000313" key="10">
    <source>
        <dbReference type="Proteomes" id="UP001217754"/>
    </source>
</evidence>
<dbReference type="GO" id="GO:0006310">
    <property type="term" value="P:DNA recombination"/>
    <property type="evidence" value="ECO:0007669"/>
    <property type="project" value="UniProtKB-KW"/>
</dbReference>
<organism evidence="9 10">
    <name type="scientific">Malassezia japonica</name>
    <dbReference type="NCBI Taxonomy" id="223818"/>
    <lineage>
        <taxon>Eukaryota</taxon>
        <taxon>Fungi</taxon>
        <taxon>Dikarya</taxon>
        <taxon>Basidiomycota</taxon>
        <taxon>Ustilaginomycotina</taxon>
        <taxon>Malasseziomycetes</taxon>
        <taxon>Malasseziales</taxon>
        <taxon>Malasseziaceae</taxon>
        <taxon>Malassezia</taxon>
    </lineage>
</organism>
<proteinExistence type="inferred from homology"/>
<comment type="subcellular location">
    <subcellularLocation>
        <location evidence="1">Nucleus</location>
    </subcellularLocation>
</comment>
<keyword evidence="4" id="KW-0233">DNA recombination</keyword>
<evidence type="ECO:0000256" key="7">
    <source>
        <dbReference type="ARBA" id="ARBA00029496"/>
    </source>
</evidence>
<dbReference type="GeneID" id="85227088"/>
<name>A0AAF0F638_9BASI</name>
<dbReference type="GO" id="GO:0006260">
    <property type="term" value="P:DNA replication"/>
    <property type="evidence" value="ECO:0007669"/>
    <property type="project" value="InterPro"/>
</dbReference>
<feature type="compositionally biased region" description="Polar residues" evidence="8">
    <location>
        <begin position="80"/>
        <end position="90"/>
    </location>
</feature>
<reference evidence="9" key="1">
    <citation type="submission" date="2023-03" db="EMBL/GenBank/DDBJ databases">
        <title>Mating type loci evolution in Malassezia.</title>
        <authorList>
            <person name="Coelho M.A."/>
        </authorList>
    </citation>
    <scope>NUCLEOTIDE SEQUENCE</scope>
    <source>
        <strain evidence="9">CBS 9431</strain>
    </source>
</reference>
<evidence type="ECO:0000313" key="9">
    <source>
        <dbReference type="EMBL" id="WFD40451.1"/>
    </source>
</evidence>
<dbReference type="Proteomes" id="UP001217754">
    <property type="component" value="Chromosome 6"/>
</dbReference>
<dbReference type="GO" id="GO:0033557">
    <property type="term" value="C:Slx1-Slx4 complex"/>
    <property type="evidence" value="ECO:0007669"/>
    <property type="project" value="InterPro"/>
</dbReference>
<evidence type="ECO:0000256" key="8">
    <source>
        <dbReference type="SAM" id="MobiDB-lite"/>
    </source>
</evidence>
<dbReference type="Pfam" id="PF09494">
    <property type="entry name" value="Slx4"/>
    <property type="match status" value="1"/>
</dbReference>
<keyword evidence="6" id="KW-0539">Nucleus</keyword>
<feature type="region of interest" description="Disordered" evidence="8">
    <location>
        <begin position="58"/>
        <end position="156"/>
    </location>
</feature>
<keyword evidence="10" id="KW-1185">Reference proteome</keyword>
<comment type="similarity">
    <text evidence="2">Belongs to the SLX4 family.</text>
</comment>
<evidence type="ECO:0000256" key="5">
    <source>
        <dbReference type="ARBA" id="ARBA00023204"/>
    </source>
</evidence>
<protein>
    <recommendedName>
        <fullName evidence="7">Structure-specific endonuclease subunit SLX4</fullName>
    </recommendedName>
</protein>
<gene>
    <name evidence="9" type="ORF">MJAP1_003437</name>
</gene>
<evidence type="ECO:0000256" key="3">
    <source>
        <dbReference type="ARBA" id="ARBA00022763"/>
    </source>
</evidence>
<evidence type="ECO:0000256" key="6">
    <source>
        <dbReference type="ARBA" id="ARBA00023242"/>
    </source>
</evidence>
<evidence type="ECO:0000256" key="2">
    <source>
        <dbReference type="ARBA" id="ARBA00006661"/>
    </source>
</evidence>
<dbReference type="AlphaFoldDB" id="A0AAF0F638"/>
<keyword evidence="3" id="KW-0227">DNA damage</keyword>
<evidence type="ECO:0000256" key="4">
    <source>
        <dbReference type="ARBA" id="ARBA00023172"/>
    </source>
</evidence>
<sequence>MASTAHVRRGNPADYPFEAWSLVELKRQCRTLGLVTSRSKGVLIEMLRVFYQEHSEVDMPRAPPSASSSAAPAEGPSSPNVITISDTDSSGIEVVEAPKAQRRRRKAKESPVSSDAWSTSEETQLEQGLEALSLGARKPRRRKSASSSESEVDPETAARMAADLYGSEPNAMDEVMCSAIYQDEQLYQRILLLEPVPLDEMMGVGIRAQVLSGAGTKERARMRTWLDTQGICFYEGDLGTR</sequence>
<dbReference type="RefSeq" id="XP_060123348.1">
    <property type="nucleotide sequence ID" value="XM_060267365.1"/>
</dbReference>
<dbReference type="EMBL" id="CP119963">
    <property type="protein sequence ID" value="WFD40451.1"/>
    <property type="molecule type" value="Genomic_DNA"/>
</dbReference>
<feature type="compositionally biased region" description="Polar residues" evidence="8">
    <location>
        <begin position="111"/>
        <end position="126"/>
    </location>
</feature>
<dbReference type="GO" id="GO:0006281">
    <property type="term" value="P:DNA repair"/>
    <property type="evidence" value="ECO:0007669"/>
    <property type="project" value="UniProtKB-KW"/>
</dbReference>
<keyword evidence="5" id="KW-0234">DNA repair</keyword>
<feature type="compositionally biased region" description="Low complexity" evidence="8">
    <location>
        <begin position="64"/>
        <end position="79"/>
    </location>
</feature>
<accession>A0AAF0F638</accession>
<evidence type="ECO:0000256" key="1">
    <source>
        <dbReference type="ARBA" id="ARBA00004123"/>
    </source>
</evidence>
<dbReference type="InterPro" id="IPR018574">
    <property type="entry name" value="Structure-sp_endonuc_su_Slx4"/>
</dbReference>